<dbReference type="GO" id="GO:0016020">
    <property type="term" value="C:membrane"/>
    <property type="evidence" value="ECO:0007669"/>
    <property type="project" value="UniProtKB-SubCell"/>
</dbReference>
<evidence type="ECO:0000256" key="3">
    <source>
        <dbReference type="ARBA" id="ARBA00022692"/>
    </source>
</evidence>
<accession>A0AAD9H7L2</accession>
<dbReference type="Gene3D" id="1.20.1740.10">
    <property type="entry name" value="Amino acid/polyamine transporter I"/>
    <property type="match status" value="1"/>
</dbReference>
<sequence length="571" mass="62501">MSKEDAHVGVVPPTYDSEKGTNSAGDRNVPDDFREDDFRTRNGLNLRSFQRRDWGTGDTELDRSMKPRHLQMIAIGGSIGAGFFVGSGSALTKGGPGSLLICFLIAGVMIFNVVYALGELAVLYPVSGGFYTYSIRFLDPSWGFAMGWNYVFQWVIVLPLELTVASFTVQYWNKDISVGVWITVFWVFIIIINIFGTLGFAEEEFFSSAFKLVATVIFMVVGLILICGGGPEGGKYDEYWGNRLWSDPGAFQNGFRGFCSVFVTAAFSFSGTELVGLAAAESSNPAKALPGAIKQVFWRITLFYILGLTFVGLLVSSTDERLLNSENPYADGVSPFVLAPLDAHLYGYDSFMNVVILVSVVSIGVSCVYGGSRTLTALAQQGYAPKIFTYIDRSGRPLPSVAVNLAFGALAYVRMASSGGVVFDWLLSLSGLAALFTWGSIVAAHIRFRAAWKAQGHTVDELPFQAIGGVAGSWLGLFLVGICLVAQLFVAICPPSGGFATAEDFFKAYLAAPVVLLFWLCGYLWKRKGFLKLSQIDLDTGRREVDWDEIHAYRAKVATWPKWRQILNTIF</sequence>
<dbReference type="InterPro" id="IPR050524">
    <property type="entry name" value="APC_YAT"/>
</dbReference>
<gene>
    <name evidence="10" type="ORF">LX32DRAFT_173990</name>
</gene>
<evidence type="ECO:0000256" key="1">
    <source>
        <dbReference type="ARBA" id="ARBA00004141"/>
    </source>
</evidence>
<keyword evidence="2" id="KW-0813">Transport</keyword>
<feature type="transmembrane region" description="Helical" evidence="8">
    <location>
        <begin position="147"/>
        <end position="172"/>
    </location>
</feature>
<evidence type="ECO:0000256" key="7">
    <source>
        <dbReference type="SAM" id="MobiDB-lite"/>
    </source>
</evidence>
<evidence type="ECO:0000313" key="11">
    <source>
        <dbReference type="Proteomes" id="UP001232148"/>
    </source>
</evidence>
<dbReference type="GO" id="GO:0015171">
    <property type="term" value="F:amino acid transmembrane transporter activity"/>
    <property type="evidence" value="ECO:0007669"/>
    <property type="project" value="TreeGrafter"/>
</dbReference>
<evidence type="ECO:0000256" key="4">
    <source>
        <dbReference type="ARBA" id="ARBA00022970"/>
    </source>
</evidence>
<keyword evidence="4" id="KW-0029">Amino-acid transport</keyword>
<dbReference type="InterPro" id="IPR004841">
    <property type="entry name" value="AA-permease/SLC12A_dom"/>
</dbReference>
<keyword evidence="5 8" id="KW-1133">Transmembrane helix</keyword>
<dbReference type="EMBL" id="MU843021">
    <property type="protein sequence ID" value="KAK2022879.1"/>
    <property type="molecule type" value="Genomic_DNA"/>
</dbReference>
<protein>
    <submittedName>
        <fullName evidence="10">Amino acid permease</fullName>
    </submittedName>
</protein>
<comment type="subcellular location">
    <subcellularLocation>
        <location evidence="1">Membrane</location>
        <topology evidence="1">Multi-pass membrane protein</topology>
    </subcellularLocation>
</comment>
<feature type="transmembrane region" description="Helical" evidence="8">
    <location>
        <begin position="351"/>
        <end position="371"/>
    </location>
</feature>
<feature type="transmembrane region" description="Helical" evidence="8">
    <location>
        <begin position="98"/>
        <end position="126"/>
    </location>
</feature>
<dbReference type="FunFam" id="1.20.1740.10:FF:000017">
    <property type="entry name" value="Amino acid permease"/>
    <property type="match status" value="1"/>
</dbReference>
<feature type="transmembrane region" description="Helical" evidence="8">
    <location>
        <begin position="178"/>
        <end position="200"/>
    </location>
</feature>
<feature type="domain" description="Amino acid permease/ SLC12A" evidence="9">
    <location>
        <begin position="69"/>
        <end position="533"/>
    </location>
</feature>
<evidence type="ECO:0000256" key="8">
    <source>
        <dbReference type="SAM" id="Phobius"/>
    </source>
</evidence>
<keyword evidence="11" id="KW-1185">Reference proteome</keyword>
<keyword evidence="3 8" id="KW-0812">Transmembrane</keyword>
<evidence type="ECO:0000313" key="10">
    <source>
        <dbReference type="EMBL" id="KAK2022879.1"/>
    </source>
</evidence>
<dbReference type="PANTHER" id="PTHR43341:SF12">
    <property type="entry name" value="AMINO ACID TRANSPORTER (EUROFUNG)"/>
    <property type="match status" value="1"/>
</dbReference>
<reference evidence="10" key="1">
    <citation type="submission" date="2021-06" db="EMBL/GenBank/DDBJ databases">
        <title>Comparative genomics, transcriptomics and evolutionary studies reveal genomic signatures of adaptation to plant cell wall in hemibiotrophic fungi.</title>
        <authorList>
            <consortium name="DOE Joint Genome Institute"/>
            <person name="Baroncelli R."/>
            <person name="Diaz J.F."/>
            <person name="Benocci T."/>
            <person name="Peng M."/>
            <person name="Battaglia E."/>
            <person name="Haridas S."/>
            <person name="Andreopoulos W."/>
            <person name="Labutti K."/>
            <person name="Pangilinan J."/>
            <person name="Floch G.L."/>
            <person name="Makela M.R."/>
            <person name="Henrissat B."/>
            <person name="Grigoriev I.V."/>
            <person name="Crouch J.A."/>
            <person name="De Vries R.P."/>
            <person name="Sukno S.A."/>
            <person name="Thon M.R."/>
        </authorList>
    </citation>
    <scope>NUCLEOTIDE SEQUENCE</scope>
    <source>
        <strain evidence="10">MAFF235873</strain>
    </source>
</reference>
<name>A0AAD9H7L2_9PEZI</name>
<dbReference type="PIRSF" id="PIRSF006060">
    <property type="entry name" value="AA_transporter"/>
    <property type="match status" value="1"/>
</dbReference>
<dbReference type="AlphaFoldDB" id="A0AAD9H7L2"/>
<organism evidence="10 11">
    <name type="scientific">Colletotrichum zoysiae</name>
    <dbReference type="NCBI Taxonomy" id="1216348"/>
    <lineage>
        <taxon>Eukaryota</taxon>
        <taxon>Fungi</taxon>
        <taxon>Dikarya</taxon>
        <taxon>Ascomycota</taxon>
        <taxon>Pezizomycotina</taxon>
        <taxon>Sordariomycetes</taxon>
        <taxon>Hypocreomycetidae</taxon>
        <taxon>Glomerellales</taxon>
        <taxon>Glomerellaceae</taxon>
        <taxon>Colletotrichum</taxon>
        <taxon>Colletotrichum graminicola species complex</taxon>
    </lineage>
</organism>
<feature type="transmembrane region" description="Helical" evidence="8">
    <location>
        <begin position="212"/>
        <end position="234"/>
    </location>
</feature>
<dbReference type="Proteomes" id="UP001232148">
    <property type="component" value="Unassembled WGS sequence"/>
</dbReference>
<proteinExistence type="predicted"/>
<feature type="transmembrane region" description="Helical" evidence="8">
    <location>
        <begin position="296"/>
        <end position="315"/>
    </location>
</feature>
<evidence type="ECO:0000259" key="9">
    <source>
        <dbReference type="Pfam" id="PF00324"/>
    </source>
</evidence>
<feature type="region of interest" description="Disordered" evidence="7">
    <location>
        <begin position="1"/>
        <end position="36"/>
    </location>
</feature>
<comment type="caution">
    <text evidence="10">The sequence shown here is derived from an EMBL/GenBank/DDBJ whole genome shotgun (WGS) entry which is preliminary data.</text>
</comment>
<evidence type="ECO:0000256" key="2">
    <source>
        <dbReference type="ARBA" id="ARBA00022448"/>
    </source>
</evidence>
<evidence type="ECO:0000256" key="6">
    <source>
        <dbReference type="ARBA" id="ARBA00023136"/>
    </source>
</evidence>
<dbReference type="PANTHER" id="PTHR43341">
    <property type="entry name" value="AMINO ACID PERMEASE"/>
    <property type="match status" value="1"/>
</dbReference>
<feature type="transmembrane region" description="Helical" evidence="8">
    <location>
        <begin position="425"/>
        <end position="446"/>
    </location>
</feature>
<evidence type="ECO:0000256" key="5">
    <source>
        <dbReference type="ARBA" id="ARBA00022989"/>
    </source>
</evidence>
<keyword evidence="6 8" id="KW-0472">Membrane</keyword>
<dbReference type="InterPro" id="IPR004840">
    <property type="entry name" value="Amino_acid_permease_CS"/>
</dbReference>
<dbReference type="Pfam" id="PF00324">
    <property type="entry name" value="AA_permease"/>
    <property type="match status" value="1"/>
</dbReference>
<feature type="transmembrane region" description="Helical" evidence="8">
    <location>
        <begin position="466"/>
        <end position="488"/>
    </location>
</feature>
<feature type="transmembrane region" description="Helical" evidence="8">
    <location>
        <begin position="508"/>
        <end position="525"/>
    </location>
</feature>
<dbReference type="PROSITE" id="PS00218">
    <property type="entry name" value="AMINO_ACID_PERMEASE_1"/>
    <property type="match status" value="1"/>
</dbReference>
<feature type="transmembrane region" description="Helical" evidence="8">
    <location>
        <begin position="72"/>
        <end position="92"/>
    </location>
</feature>
<feature type="transmembrane region" description="Helical" evidence="8">
    <location>
        <begin position="396"/>
        <end position="413"/>
    </location>
</feature>